<dbReference type="PANTHER" id="PTHR45436">
    <property type="entry name" value="SENSOR HISTIDINE KINASE YKOH"/>
    <property type="match status" value="1"/>
</dbReference>
<evidence type="ECO:0000256" key="2">
    <source>
        <dbReference type="ARBA" id="ARBA00004141"/>
    </source>
</evidence>
<dbReference type="InterPro" id="IPR005467">
    <property type="entry name" value="His_kinase_dom"/>
</dbReference>
<evidence type="ECO:0000313" key="17">
    <source>
        <dbReference type="Proteomes" id="UP000245396"/>
    </source>
</evidence>
<evidence type="ECO:0000256" key="7">
    <source>
        <dbReference type="ARBA" id="ARBA00022741"/>
    </source>
</evidence>
<keyword evidence="11" id="KW-0902">Two-component regulatory system</keyword>
<dbReference type="PRINTS" id="PR00344">
    <property type="entry name" value="BCTRLSENSOR"/>
</dbReference>
<dbReference type="SMART" id="SM00388">
    <property type="entry name" value="HisKA"/>
    <property type="match status" value="1"/>
</dbReference>
<dbReference type="AlphaFoldDB" id="A0A316C963"/>
<reference evidence="16 17" key="1">
    <citation type="submission" date="2018-05" db="EMBL/GenBank/DDBJ databases">
        <title>Genomic Encyclopedia of Type Strains, Phase IV (KMG-IV): sequencing the most valuable type-strain genomes for metagenomic binning, comparative biology and taxonomic classification.</title>
        <authorList>
            <person name="Goeker M."/>
        </authorList>
    </citation>
    <scope>NUCLEOTIDE SEQUENCE [LARGE SCALE GENOMIC DNA]</scope>
    <source>
        <strain evidence="16 17">DSM 6986</strain>
    </source>
</reference>
<dbReference type="GO" id="GO:0005886">
    <property type="term" value="C:plasma membrane"/>
    <property type="evidence" value="ECO:0007669"/>
    <property type="project" value="TreeGrafter"/>
</dbReference>
<keyword evidence="10 13" id="KW-1133">Transmembrane helix</keyword>
<evidence type="ECO:0000259" key="14">
    <source>
        <dbReference type="PROSITE" id="PS50109"/>
    </source>
</evidence>
<dbReference type="Pfam" id="PF00512">
    <property type="entry name" value="HisKA"/>
    <property type="match status" value="1"/>
</dbReference>
<dbReference type="SMART" id="SM00387">
    <property type="entry name" value="HATPase_c"/>
    <property type="match status" value="1"/>
</dbReference>
<dbReference type="STRING" id="1192868.GCA_000304395_03815"/>
<dbReference type="Pfam" id="PF08521">
    <property type="entry name" value="2CSK_N"/>
    <property type="match status" value="1"/>
</dbReference>
<evidence type="ECO:0000256" key="10">
    <source>
        <dbReference type="ARBA" id="ARBA00022989"/>
    </source>
</evidence>
<dbReference type="PANTHER" id="PTHR45436:SF14">
    <property type="entry name" value="SENSOR PROTEIN QSEC"/>
    <property type="match status" value="1"/>
</dbReference>
<dbReference type="GO" id="GO:0005524">
    <property type="term" value="F:ATP binding"/>
    <property type="evidence" value="ECO:0007669"/>
    <property type="project" value="UniProtKB-KW"/>
</dbReference>
<keyword evidence="7" id="KW-0547">Nucleotide-binding</keyword>
<keyword evidence="12 13" id="KW-0472">Membrane</keyword>
<evidence type="ECO:0000256" key="1">
    <source>
        <dbReference type="ARBA" id="ARBA00000085"/>
    </source>
</evidence>
<feature type="domain" description="HAMP" evidence="15">
    <location>
        <begin position="180"/>
        <end position="232"/>
    </location>
</feature>
<comment type="caution">
    <text evidence="16">The sequence shown here is derived from an EMBL/GenBank/DDBJ whole genome shotgun (WGS) entry which is preliminary data.</text>
</comment>
<dbReference type="InterPro" id="IPR003661">
    <property type="entry name" value="HisK_dim/P_dom"/>
</dbReference>
<dbReference type="GO" id="GO:0000155">
    <property type="term" value="F:phosphorelay sensor kinase activity"/>
    <property type="evidence" value="ECO:0007669"/>
    <property type="project" value="InterPro"/>
</dbReference>
<dbReference type="EC" id="2.7.13.3" evidence="3"/>
<feature type="transmembrane region" description="Helical" evidence="13">
    <location>
        <begin position="7"/>
        <end position="29"/>
    </location>
</feature>
<dbReference type="InterPro" id="IPR003660">
    <property type="entry name" value="HAMP_dom"/>
</dbReference>
<protein>
    <recommendedName>
        <fullName evidence="3">histidine kinase</fullName>
        <ecNumber evidence="3">2.7.13.3</ecNumber>
    </recommendedName>
</protein>
<accession>A0A316C963</accession>
<comment type="catalytic activity">
    <reaction evidence="1">
        <text>ATP + protein L-histidine = ADP + protein N-phospho-L-histidine.</text>
        <dbReference type="EC" id="2.7.13.3"/>
    </reaction>
</comment>
<name>A0A316C963_PSESE</name>
<dbReference type="Gene3D" id="3.30.565.10">
    <property type="entry name" value="Histidine kinase-like ATPase, C-terminal domain"/>
    <property type="match status" value="1"/>
</dbReference>
<evidence type="ECO:0000256" key="9">
    <source>
        <dbReference type="ARBA" id="ARBA00022840"/>
    </source>
</evidence>
<dbReference type="PROSITE" id="PS50885">
    <property type="entry name" value="HAMP"/>
    <property type="match status" value="1"/>
</dbReference>
<dbReference type="SUPFAM" id="SSF55874">
    <property type="entry name" value="ATPase domain of HSP90 chaperone/DNA topoisomerase II/histidine kinase"/>
    <property type="match status" value="1"/>
</dbReference>
<feature type="domain" description="Histidine kinase" evidence="14">
    <location>
        <begin position="240"/>
        <end position="451"/>
    </location>
</feature>
<dbReference type="InterPro" id="IPR036890">
    <property type="entry name" value="HATPase_C_sf"/>
</dbReference>
<keyword evidence="8 16" id="KW-0418">Kinase</keyword>
<evidence type="ECO:0000256" key="6">
    <source>
        <dbReference type="ARBA" id="ARBA00022692"/>
    </source>
</evidence>
<dbReference type="InterPro" id="IPR050428">
    <property type="entry name" value="TCS_sensor_his_kinase"/>
</dbReference>
<dbReference type="OrthoDB" id="9809766at2"/>
<dbReference type="EMBL" id="QGGG01000001">
    <property type="protein sequence ID" value="PWJ86352.1"/>
    <property type="molecule type" value="Genomic_DNA"/>
</dbReference>
<keyword evidence="6 13" id="KW-0812">Transmembrane</keyword>
<dbReference type="SUPFAM" id="SSF47384">
    <property type="entry name" value="Homodimeric domain of signal transducing histidine kinase"/>
    <property type="match status" value="1"/>
</dbReference>
<evidence type="ECO:0000256" key="12">
    <source>
        <dbReference type="ARBA" id="ARBA00023136"/>
    </source>
</evidence>
<organism evidence="16 17">
    <name type="scientific">Pseudaminobacter salicylatoxidans</name>
    <dbReference type="NCBI Taxonomy" id="93369"/>
    <lineage>
        <taxon>Bacteria</taxon>
        <taxon>Pseudomonadati</taxon>
        <taxon>Pseudomonadota</taxon>
        <taxon>Alphaproteobacteria</taxon>
        <taxon>Hyphomicrobiales</taxon>
        <taxon>Phyllobacteriaceae</taxon>
        <taxon>Pseudaminobacter</taxon>
    </lineage>
</organism>
<keyword evidence="5" id="KW-0808">Transferase</keyword>
<keyword evidence="4" id="KW-0597">Phosphoprotein</keyword>
<dbReference type="RefSeq" id="WP_109611349.1">
    <property type="nucleotide sequence ID" value="NZ_QGGG01000001.1"/>
</dbReference>
<evidence type="ECO:0000256" key="13">
    <source>
        <dbReference type="SAM" id="Phobius"/>
    </source>
</evidence>
<dbReference type="InterPro" id="IPR013727">
    <property type="entry name" value="2CSK_N"/>
</dbReference>
<dbReference type="Gene3D" id="1.10.287.130">
    <property type="match status" value="1"/>
</dbReference>
<comment type="subcellular location">
    <subcellularLocation>
        <location evidence="2">Membrane</location>
        <topology evidence="2">Multi-pass membrane protein</topology>
    </subcellularLocation>
</comment>
<proteinExistence type="predicted"/>
<dbReference type="PROSITE" id="PS50109">
    <property type="entry name" value="HIS_KIN"/>
    <property type="match status" value="1"/>
</dbReference>
<evidence type="ECO:0000256" key="5">
    <source>
        <dbReference type="ARBA" id="ARBA00022679"/>
    </source>
</evidence>
<dbReference type="Pfam" id="PF02518">
    <property type="entry name" value="HATPase_c"/>
    <property type="match status" value="1"/>
</dbReference>
<dbReference type="Proteomes" id="UP000245396">
    <property type="component" value="Unassembled WGS sequence"/>
</dbReference>
<dbReference type="InterPro" id="IPR003594">
    <property type="entry name" value="HATPase_dom"/>
</dbReference>
<keyword evidence="9" id="KW-0067">ATP-binding</keyword>
<evidence type="ECO:0000256" key="11">
    <source>
        <dbReference type="ARBA" id="ARBA00023012"/>
    </source>
</evidence>
<evidence type="ECO:0000313" key="16">
    <source>
        <dbReference type="EMBL" id="PWJ86352.1"/>
    </source>
</evidence>
<sequence length="451" mass="48216">MNSIRGRLIAILIGTTGLVWLLAAAWIYLSTQAQVEHVLDARLTEAARMVNSLLTDHRIELAMAEGENGETAAPIFDMGQPYERQLSCQIWSLDGQLVGRSSGAPDTRLTDATQGFSEATIAGETWRVYTVENPRLGVRVMVGDSLHVRDRLVGDVIKGLLLPATIVLPVLAGMIWLSVRRGLAPLSEMAGTLSSRDANDLRPLPSAGMPAEVAPAVNALNGLFRRVDEARERERNFTAFAAHELKTPLAGLKTQAQIALASGDGAVQANALRQIATGVDRTARLARQLLDLASLETGDGPARSAREDISVAIGTAVAEMKPLAAARNVAIEVEHVGGQPRLEVETHRISPALRNLLENAVNHSPEGARVRCRIHQNGGTVLVSVEDEGPGVTETELPRLTEKFFRGRNKSTTGSGLGLAIARTAVEQAGGELRLANRTPQGFVATLVLPV</sequence>
<dbReference type="InterPro" id="IPR004358">
    <property type="entry name" value="Sig_transdc_His_kin-like_C"/>
</dbReference>
<gene>
    <name evidence="16" type="ORF">C7441_101232</name>
</gene>
<evidence type="ECO:0000256" key="4">
    <source>
        <dbReference type="ARBA" id="ARBA00022553"/>
    </source>
</evidence>
<evidence type="ECO:0000256" key="3">
    <source>
        <dbReference type="ARBA" id="ARBA00012438"/>
    </source>
</evidence>
<evidence type="ECO:0000259" key="15">
    <source>
        <dbReference type="PROSITE" id="PS50885"/>
    </source>
</evidence>
<evidence type="ECO:0000256" key="8">
    <source>
        <dbReference type="ARBA" id="ARBA00022777"/>
    </source>
</evidence>
<keyword evidence="17" id="KW-1185">Reference proteome</keyword>
<dbReference type="CDD" id="cd00082">
    <property type="entry name" value="HisKA"/>
    <property type="match status" value="1"/>
</dbReference>
<dbReference type="InterPro" id="IPR036097">
    <property type="entry name" value="HisK_dim/P_sf"/>
</dbReference>